<sequence length="466" mass="52298">MRMRLRAPDLESSHEENEDDGNGSEQCTTESCHQLPLLDVGSPEYIEERLENLKRRPKWRDFLDQYVQDHPESDSESETSDLDEVLVQDAPGFVRWTLWSLLVVALAPLLVLCAPFLRHQGYGFWPLGCRSMKELFGCAVAHVISMVGGLGLLYWTICRELPDVFHVGNTLVKLNAQIDEMLHTVETCHLALLQWERAVAQELCMPVAIDAALLLVNVYLLLHCHCRRARYLMALMVVIFVADVPTKLYDLTFPAPEIHEVDPNYAMVDEELLVALDGKNLKQGGSVAWVAYWGCAVTSNVDACETQFVSTFEAGNVAVTFKSIDYFIPCYRDPPNPLKAQEYKCFEHVRIRVKDKRSIPGWSRSATRSLIISQPAEAVTLRSIERLDGFKMITFKSEKGLLSSTVSQDVVEAPSSKRSIVALMESSASIEIPVPPEYGVTDNDEPFGLDTEGVRLSSEGDTQELK</sequence>
<feature type="region of interest" description="Disordered" evidence="1">
    <location>
        <begin position="433"/>
        <end position="466"/>
    </location>
</feature>
<dbReference type="AlphaFoldDB" id="A0AAV1V1I0"/>
<keyword evidence="2" id="KW-0812">Transmembrane</keyword>
<keyword evidence="2" id="KW-1133">Transmembrane helix</keyword>
<reference evidence="3" key="1">
    <citation type="submission" date="2024-01" db="EMBL/GenBank/DDBJ databases">
        <authorList>
            <person name="Webb A."/>
        </authorList>
    </citation>
    <scope>NUCLEOTIDE SEQUENCE</scope>
    <source>
        <strain evidence="3">Pm1</strain>
    </source>
</reference>
<feature type="region of interest" description="Disordered" evidence="1">
    <location>
        <begin position="1"/>
        <end position="29"/>
    </location>
</feature>
<dbReference type="Proteomes" id="UP001162060">
    <property type="component" value="Unassembled WGS sequence"/>
</dbReference>
<evidence type="ECO:0000313" key="4">
    <source>
        <dbReference type="Proteomes" id="UP001162060"/>
    </source>
</evidence>
<proteinExistence type="predicted"/>
<evidence type="ECO:0008006" key="5">
    <source>
        <dbReference type="Google" id="ProtNLM"/>
    </source>
</evidence>
<evidence type="ECO:0000313" key="3">
    <source>
        <dbReference type="EMBL" id="CAK7940396.1"/>
    </source>
</evidence>
<evidence type="ECO:0000256" key="2">
    <source>
        <dbReference type="SAM" id="Phobius"/>
    </source>
</evidence>
<feature type="compositionally biased region" description="Basic and acidic residues" evidence="1">
    <location>
        <begin position="1"/>
        <end position="15"/>
    </location>
</feature>
<gene>
    <name evidence="3" type="ORF">PM001_LOCUS25546</name>
</gene>
<accession>A0AAV1V1I0</accession>
<comment type="caution">
    <text evidence="3">The sequence shown here is derived from an EMBL/GenBank/DDBJ whole genome shotgun (WGS) entry which is preliminary data.</text>
</comment>
<name>A0AAV1V1I0_9STRA</name>
<feature type="transmembrane region" description="Helical" evidence="2">
    <location>
        <begin position="135"/>
        <end position="157"/>
    </location>
</feature>
<dbReference type="EMBL" id="CAKLBY020000258">
    <property type="protein sequence ID" value="CAK7940396.1"/>
    <property type="molecule type" value="Genomic_DNA"/>
</dbReference>
<protein>
    <recommendedName>
        <fullName evidence="5">Transmembrane protein</fullName>
    </recommendedName>
</protein>
<keyword evidence="2" id="KW-0472">Membrane</keyword>
<feature type="transmembrane region" description="Helical" evidence="2">
    <location>
        <begin position="96"/>
        <end position="114"/>
    </location>
</feature>
<evidence type="ECO:0000256" key="1">
    <source>
        <dbReference type="SAM" id="MobiDB-lite"/>
    </source>
</evidence>
<organism evidence="3 4">
    <name type="scientific">Peronospora matthiolae</name>
    <dbReference type="NCBI Taxonomy" id="2874970"/>
    <lineage>
        <taxon>Eukaryota</taxon>
        <taxon>Sar</taxon>
        <taxon>Stramenopiles</taxon>
        <taxon>Oomycota</taxon>
        <taxon>Peronosporomycetes</taxon>
        <taxon>Peronosporales</taxon>
        <taxon>Peronosporaceae</taxon>
        <taxon>Peronospora</taxon>
    </lineage>
</organism>